<proteinExistence type="predicted"/>
<gene>
    <name evidence="1" type="ORF">Selli2_21960</name>
</gene>
<sequence length="198" mass="23730">MKKLNYITLEHVMQSLLSKKENELLNSIIQKLNWNIDDLNHLIDNINTQKDIIYFIVLGDWIKEACTEIYKLYEKYTNNFVYKENNSRKLANDKFKAIRSFIVAHPLNTSSHPNEGYNGSKKCIDIYMHIPTIAKFSRLYDNPNADFFIAYYDDLICYKYEGHMYSEIWDCAYYNIDRIEKLGKYLSKIRRKNLKDYK</sequence>
<dbReference type="Proteomes" id="UP001145094">
    <property type="component" value="Unassembled WGS sequence"/>
</dbReference>
<organism evidence="1 2">
    <name type="scientific">Sellimonas catena</name>
    <dbReference type="NCBI Taxonomy" id="2994035"/>
    <lineage>
        <taxon>Bacteria</taxon>
        <taxon>Bacillati</taxon>
        <taxon>Bacillota</taxon>
        <taxon>Clostridia</taxon>
        <taxon>Lachnospirales</taxon>
        <taxon>Lachnospiraceae</taxon>
        <taxon>Sellimonas</taxon>
    </lineage>
</organism>
<evidence type="ECO:0000313" key="2">
    <source>
        <dbReference type="Proteomes" id="UP001145094"/>
    </source>
</evidence>
<comment type="caution">
    <text evidence="1">The sequence shown here is derived from an EMBL/GenBank/DDBJ whole genome shotgun (WGS) entry which is preliminary data.</text>
</comment>
<reference evidence="1" key="1">
    <citation type="submission" date="2022-11" db="EMBL/GenBank/DDBJ databases">
        <title>Draft genome sequence of Sellimonas catena strain 18CBH55.</title>
        <authorList>
            <person name="Hisatomi A."/>
            <person name="Ohkuma M."/>
            <person name="Sakamoto M."/>
        </authorList>
    </citation>
    <scope>NUCLEOTIDE SEQUENCE</scope>
    <source>
        <strain evidence="1">18CBH55</strain>
    </source>
</reference>
<name>A0A9W6FFY1_9FIRM</name>
<reference evidence="1" key="3">
    <citation type="journal article" date="2023" name="Int. J. Syst. Evol. Microbiol.">
        <title>Sellimonas catena sp. nov., isolated from human faeces.</title>
        <authorList>
            <person name="Hisatomi A."/>
            <person name="Ohkuma M."/>
            <person name="Sakamoto M."/>
        </authorList>
    </citation>
    <scope>NUCLEOTIDE SEQUENCE</scope>
    <source>
        <strain evidence="1">18CBH55</strain>
    </source>
</reference>
<evidence type="ECO:0000313" key="1">
    <source>
        <dbReference type="EMBL" id="GLG90769.1"/>
    </source>
</evidence>
<accession>A0A9W6FFY1</accession>
<reference evidence="1" key="2">
    <citation type="submission" date="2022-11" db="EMBL/GenBank/DDBJ databases">
        <title>Draft genome sequence of Sellimonas catena strain 18CBH55.</title>
        <authorList>
            <person name="Atsushi H."/>
            <person name="Moriya O."/>
            <person name="Mitsuo S."/>
        </authorList>
    </citation>
    <scope>NUCLEOTIDE SEQUENCE</scope>
    <source>
        <strain evidence="1">18CBH55</strain>
    </source>
</reference>
<dbReference type="EMBL" id="BSCH01000013">
    <property type="protein sequence ID" value="GLG90769.1"/>
    <property type="molecule type" value="Genomic_DNA"/>
</dbReference>
<dbReference type="RefSeq" id="WP_281845479.1">
    <property type="nucleotide sequence ID" value="NZ_BSCH01000013.1"/>
</dbReference>
<protein>
    <submittedName>
        <fullName evidence="1">Uncharacterized protein</fullName>
    </submittedName>
</protein>
<dbReference type="AlphaFoldDB" id="A0A9W6FFY1"/>